<evidence type="ECO:0000313" key="3">
    <source>
        <dbReference type="EMBL" id="EWC45466.1"/>
    </source>
</evidence>
<dbReference type="SMART" id="SM01127">
    <property type="entry name" value="DDHD"/>
    <property type="match status" value="1"/>
</dbReference>
<dbReference type="OrthoDB" id="69269at2759"/>
<feature type="compositionally biased region" description="Basic and acidic residues" evidence="1">
    <location>
        <begin position="111"/>
        <end position="125"/>
    </location>
</feature>
<evidence type="ECO:0000259" key="2">
    <source>
        <dbReference type="PROSITE" id="PS51043"/>
    </source>
</evidence>
<protein>
    <recommendedName>
        <fullName evidence="2">DDHD domain-containing protein</fullName>
    </recommendedName>
</protein>
<evidence type="ECO:0000313" key="4">
    <source>
        <dbReference type="Proteomes" id="UP000024837"/>
    </source>
</evidence>
<feature type="domain" description="DDHD" evidence="2">
    <location>
        <begin position="707"/>
        <end position="901"/>
    </location>
</feature>
<keyword evidence="4" id="KW-1185">Reference proteome</keyword>
<dbReference type="AlphaFoldDB" id="W7HN88"/>
<feature type="compositionally biased region" description="Polar residues" evidence="1">
    <location>
        <begin position="198"/>
        <end position="217"/>
    </location>
</feature>
<name>W7HN88_9PEZI</name>
<feature type="region of interest" description="Disordered" evidence="1">
    <location>
        <begin position="1"/>
        <end position="24"/>
    </location>
</feature>
<accession>W7HN88</accession>
<feature type="compositionally biased region" description="Pro residues" evidence="1">
    <location>
        <begin position="47"/>
        <end position="65"/>
    </location>
</feature>
<gene>
    <name evidence="3" type="ORF">DRE_00865</name>
</gene>
<reference evidence="3 4" key="1">
    <citation type="submission" date="2013-05" db="EMBL/GenBank/DDBJ databases">
        <title>Drechslerella stenobrocha genome reveals carnivorous origination and mechanical trapping mechanism of predatory fungi.</title>
        <authorList>
            <person name="Liu X."/>
            <person name="Zhang W."/>
            <person name="Liu K."/>
        </authorList>
    </citation>
    <scope>NUCLEOTIDE SEQUENCE [LARGE SCALE GENOMIC DNA]</scope>
    <source>
        <strain evidence="3 4">248</strain>
    </source>
</reference>
<feature type="compositionally biased region" description="Polar residues" evidence="1">
    <location>
        <begin position="174"/>
        <end position="190"/>
    </location>
</feature>
<dbReference type="GO" id="GO:0004620">
    <property type="term" value="F:phospholipase activity"/>
    <property type="evidence" value="ECO:0007669"/>
    <property type="project" value="TreeGrafter"/>
</dbReference>
<sequence length="929" mass="102417">MAPPRRIRAATPPPPSTPRHHHIHEPPPPLLPWYFYLAPHPLDDPLAPLPPPVPGAAPVKYPPRPFSSHDSYSLEDAYQAVLTERETQKPSTPPTPIKTTFGPSTSSPIDARPDKVRRGDLRRSLEFTSSPLRTSDVPPELSEEGAIPPNVLIPDKNGQVKPVEDSTGAGIDIRQNTQKANRNSISSINSLPGAATPISASPNLGSYPNSAGTTSNPFIRAKSQRDPPQLRKGMKPRSGSRNASKDRKAGKSPEDRDEKVVPVGIQRLHQVRIPSLTMEPIYWSPLHGLDTAKVTRGTWFYRDTMYPVETEKANSLEKGWREVMAWTQEWSWELESAVRVGEEAEAKIRWMMPIVKTVSRPATATLSATASTSDARGLGEMMEDNGQLNADLVRDGEIEVAEKPDASTAEWVIFSDAKSAYIMRDSLLAGFAGRNRRPLAAIKRGLTVGTPVVRGFDVDSWRRIHGDKHGLAGRLRTGKPGDNASRANGGMPEERQKITDLVLVIHGIGQKLSERVESFHFTHAINGFRRLINLELRDPAVTPHLRKEGVGIMVLPVNWRATVKFDSDFAGQSDDDEAELDFSLNDITQPTIPAVRSLIGDVIMDIPYYLSHHKNRMVNAVIKEANRIYKLWCANNVGFGSELGGGRVHLMAHSLGSAIALDILSGQPTNVFRANSQISTPVPMQPEKDADDDDSYMSVTPTAPGIFDFNTSNLFCAGSPAGLFLLINRRGLVPRHKLKLENPDSSDLSVCGTQGRYGCLAVENIYNVLHYSDPIAYQLNSTVDPTYAASLKRTMVPSTVGSFLSYLPRYGPSSGSSIARPSLPSLPLRLPSSMELEVHDFNREELAERRMYLLNDCGQLDFYLRVGGGMLDSEYLNMLGAHSCYWESRDFVRLIVLECGRRRGRDGVIDGMQSEKKRELGGLLSRGGK</sequence>
<dbReference type="Pfam" id="PF02862">
    <property type="entry name" value="DDHD"/>
    <property type="match status" value="2"/>
</dbReference>
<dbReference type="PANTHER" id="PTHR23509">
    <property type="entry name" value="PA-PL1 PHOSPHOLIPASE FAMILY"/>
    <property type="match status" value="1"/>
</dbReference>
<evidence type="ECO:0000256" key="1">
    <source>
        <dbReference type="SAM" id="MobiDB-lite"/>
    </source>
</evidence>
<dbReference type="HOGENOM" id="CLU_002680_0_1_1"/>
<organism evidence="3 4">
    <name type="scientific">Drechslerella stenobrocha 248</name>
    <dbReference type="NCBI Taxonomy" id="1043628"/>
    <lineage>
        <taxon>Eukaryota</taxon>
        <taxon>Fungi</taxon>
        <taxon>Dikarya</taxon>
        <taxon>Ascomycota</taxon>
        <taxon>Pezizomycotina</taxon>
        <taxon>Orbiliomycetes</taxon>
        <taxon>Orbiliales</taxon>
        <taxon>Orbiliaceae</taxon>
        <taxon>Drechslerella</taxon>
    </lineage>
</organism>
<feature type="region of interest" description="Disordered" evidence="1">
    <location>
        <begin position="471"/>
        <end position="491"/>
    </location>
</feature>
<feature type="region of interest" description="Disordered" evidence="1">
    <location>
        <begin position="44"/>
        <end position="260"/>
    </location>
</feature>
<feature type="compositionally biased region" description="Basic and acidic residues" evidence="1">
    <location>
        <begin position="243"/>
        <end position="260"/>
    </location>
</feature>
<dbReference type="PROSITE" id="PS51043">
    <property type="entry name" value="DDHD"/>
    <property type="match status" value="1"/>
</dbReference>
<proteinExistence type="predicted"/>
<dbReference type="Proteomes" id="UP000024837">
    <property type="component" value="Unassembled WGS sequence"/>
</dbReference>
<dbReference type="EMBL" id="KI966427">
    <property type="protein sequence ID" value="EWC45466.1"/>
    <property type="molecule type" value="Genomic_DNA"/>
</dbReference>
<dbReference type="GO" id="GO:0005737">
    <property type="term" value="C:cytoplasm"/>
    <property type="evidence" value="ECO:0007669"/>
    <property type="project" value="TreeGrafter"/>
</dbReference>
<dbReference type="InterPro" id="IPR004177">
    <property type="entry name" value="DDHD_dom"/>
</dbReference>
<dbReference type="GO" id="GO:0046872">
    <property type="term" value="F:metal ion binding"/>
    <property type="evidence" value="ECO:0007669"/>
    <property type="project" value="InterPro"/>
</dbReference>
<dbReference type="PANTHER" id="PTHR23509:SF6">
    <property type="entry name" value="PHOSPHOLIPASE C1020.13C-RELATED"/>
    <property type="match status" value="1"/>
</dbReference>
<dbReference type="InterPro" id="IPR058055">
    <property type="entry name" value="PA-PLA1"/>
</dbReference>